<reference evidence="2 3" key="1">
    <citation type="journal article" date="2021" name="Nat. Commun.">
        <title>Genetic determinants of endophytism in the Arabidopsis root mycobiome.</title>
        <authorList>
            <person name="Mesny F."/>
            <person name="Miyauchi S."/>
            <person name="Thiergart T."/>
            <person name="Pickel B."/>
            <person name="Atanasova L."/>
            <person name="Karlsson M."/>
            <person name="Huettel B."/>
            <person name="Barry K.W."/>
            <person name="Haridas S."/>
            <person name="Chen C."/>
            <person name="Bauer D."/>
            <person name="Andreopoulos W."/>
            <person name="Pangilinan J."/>
            <person name="LaButti K."/>
            <person name="Riley R."/>
            <person name="Lipzen A."/>
            <person name="Clum A."/>
            <person name="Drula E."/>
            <person name="Henrissat B."/>
            <person name="Kohler A."/>
            <person name="Grigoriev I.V."/>
            <person name="Martin F.M."/>
            <person name="Hacquard S."/>
        </authorList>
    </citation>
    <scope>NUCLEOTIDE SEQUENCE [LARGE SCALE GENOMIC DNA]</scope>
    <source>
        <strain evidence="2 3">MPI-CAGE-CH-0241</strain>
    </source>
</reference>
<keyword evidence="3" id="KW-1185">Reference proteome</keyword>
<dbReference type="EMBL" id="JAGPYM010000010">
    <property type="protein sequence ID" value="KAH6890027.1"/>
    <property type="molecule type" value="Genomic_DNA"/>
</dbReference>
<evidence type="ECO:0000313" key="3">
    <source>
        <dbReference type="Proteomes" id="UP000777438"/>
    </source>
</evidence>
<accession>A0A9P9APS6</accession>
<name>A0A9P9APS6_9HYPO</name>
<dbReference type="Proteomes" id="UP000777438">
    <property type="component" value="Unassembled WGS sequence"/>
</dbReference>
<dbReference type="AlphaFoldDB" id="A0A9P9APS6"/>
<evidence type="ECO:0000313" key="2">
    <source>
        <dbReference type="EMBL" id="KAH6890027.1"/>
    </source>
</evidence>
<protein>
    <submittedName>
        <fullName evidence="2">Uncharacterized protein</fullName>
    </submittedName>
</protein>
<sequence>MPPTVTLAASVNALQAIGPSVGLQAGQLSPTEDLSSGCWLVQVEIQRVDSSTASSFVCLWLLWERGNAGAMVRSDVQPFRHCQCLEERRAQASWVRTKFTNRGDSCGQGRRCQGPVSERVGKCKQAIADRGGGACFQASDGRCQSQSPSPSPPASAPAPSRQVQGATGPGAVQEQPRSSWGRGRGPGAGAGGRGRAIIVNGWLLA</sequence>
<feature type="region of interest" description="Disordered" evidence="1">
    <location>
        <begin position="139"/>
        <end position="196"/>
    </location>
</feature>
<comment type="caution">
    <text evidence="2">The sequence shown here is derived from an EMBL/GenBank/DDBJ whole genome shotgun (WGS) entry which is preliminary data.</text>
</comment>
<evidence type="ECO:0000256" key="1">
    <source>
        <dbReference type="SAM" id="MobiDB-lite"/>
    </source>
</evidence>
<feature type="compositionally biased region" description="Gly residues" evidence="1">
    <location>
        <begin position="182"/>
        <end position="194"/>
    </location>
</feature>
<proteinExistence type="predicted"/>
<gene>
    <name evidence="2" type="ORF">B0T10DRAFT_45610</name>
</gene>
<organism evidence="2 3">
    <name type="scientific">Thelonectria olida</name>
    <dbReference type="NCBI Taxonomy" id="1576542"/>
    <lineage>
        <taxon>Eukaryota</taxon>
        <taxon>Fungi</taxon>
        <taxon>Dikarya</taxon>
        <taxon>Ascomycota</taxon>
        <taxon>Pezizomycotina</taxon>
        <taxon>Sordariomycetes</taxon>
        <taxon>Hypocreomycetidae</taxon>
        <taxon>Hypocreales</taxon>
        <taxon>Nectriaceae</taxon>
        <taxon>Thelonectria</taxon>
    </lineage>
</organism>